<dbReference type="Pfam" id="PF00149">
    <property type="entry name" value="Metallophos"/>
    <property type="match status" value="1"/>
</dbReference>
<evidence type="ECO:0000256" key="2">
    <source>
        <dbReference type="ARBA" id="ARBA00022519"/>
    </source>
</evidence>
<evidence type="ECO:0000256" key="4">
    <source>
        <dbReference type="ARBA" id="ARBA00023136"/>
    </source>
</evidence>
<dbReference type="EMBL" id="CP104003">
    <property type="protein sequence ID" value="UWM54034.1"/>
    <property type="molecule type" value="Genomic_DNA"/>
</dbReference>
<evidence type="ECO:0000259" key="8">
    <source>
        <dbReference type="Pfam" id="PF00149"/>
    </source>
</evidence>
<name>A0A9E7UAQ3_9EURY</name>
<dbReference type="AlphaFoldDB" id="A0A9E7UAQ3"/>
<dbReference type="InterPro" id="IPR004843">
    <property type="entry name" value="Calcineurin-like_PHP"/>
</dbReference>
<dbReference type="InterPro" id="IPR029052">
    <property type="entry name" value="Metallo-depent_PP-like"/>
</dbReference>
<evidence type="ECO:0000256" key="7">
    <source>
        <dbReference type="SAM" id="Phobius"/>
    </source>
</evidence>
<dbReference type="RefSeq" id="WP_260593028.1">
    <property type="nucleotide sequence ID" value="NZ_CP104003.1"/>
</dbReference>
<dbReference type="GO" id="GO:0016020">
    <property type="term" value="C:membrane"/>
    <property type="evidence" value="ECO:0007669"/>
    <property type="project" value="GOC"/>
</dbReference>
<organism evidence="9 10">
    <name type="scientific">Salinirubellus salinus</name>
    <dbReference type="NCBI Taxonomy" id="1364945"/>
    <lineage>
        <taxon>Archaea</taxon>
        <taxon>Methanobacteriati</taxon>
        <taxon>Methanobacteriota</taxon>
        <taxon>Stenosarchaea group</taxon>
        <taxon>Halobacteria</taxon>
        <taxon>Halobacteriales</taxon>
        <taxon>Natronomonadaceae</taxon>
        <taxon>Salinirubellus</taxon>
    </lineage>
</organism>
<protein>
    <submittedName>
        <fullName evidence="9">Metallophosphoesterase</fullName>
    </submittedName>
</protein>
<feature type="transmembrane region" description="Helical" evidence="7">
    <location>
        <begin position="211"/>
        <end position="234"/>
    </location>
</feature>
<dbReference type="GO" id="GO:0009245">
    <property type="term" value="P:lipid A biosynthetic process"/>
    <property type="evidence" value="ECO:0007669"/>
    <property type="project" value="TreeGrafter"/>
</dbReference>
<dbReference type="GeneID" id="74944391"/>
<dbReference type="InterPro" id="IPR043461">
    <property type="entry name" value="LpxH-like"/>
</dbReference>
<keyword evidence="2" id="KW-0997">Cell inner membrane</keyword>
<keyword evidence="10" id="KW-1185">Reference proteome</keyword>
<evidence type="ECO:0000256" key="1">
    <source>
        <dbReference type="ARBA" id="ARBA00022475"/>
    </source>
</evidence>
<accession>A0A9E7UAQ3</accession>
<gene>
    <name evidence="9" type="ORF">N0B31_18175</name>
</gene>
<dbReference type="Gene3D" id="3.60.21.10">
    <property type="match status" value="2"/>
</dbReference>
<keyword evidence="7" id="KW-0812">Transmembrane</keyword>
<evidence type="ECO:0000313" key="10">
    <source>
        <dbReference type="Proteomes" id="UP001057580"/>
    </source>
</evidence>
<dbReference type="SUPFAM" id="SSF56300">
    <property type="entry name" value="Metallo-dependent phosphatases"/>
    <property type="match status" value="1"/>
</dbReference>
<keyword evidence="1" id="KW-1003">Cell membrane</keyword>
<evidence type="ECO:0000256" key="6">
    <source>
        <dbReference type="SAM" id="MobiDB-lite"/>
    </source>
</evidence>
<evidence type="ECO:0000256" key="5">
    <source>
        <dbReference type="ARBA" id="ARBA00023211"/>
    </source>
</evidence>
<evidence type="ECO:0000313" key="9">
    <source>
        <dbReference type="EMBL" id="UWM54034.1"/>
    </source>
</evidence>
<dbReference type="GO" id="GO:0046872">
    <property type="term" value="F:metal ion binding"/>
    <property type="evidence" value="ECO:0007669"/>
    <property type="project" value="UniProtKB-KW"/>
</dbReference>
<dbReference type="KEGG" id="ssai:N0B31_18175"/>
<dbReference type="PANTHER" id="PTHR34990">
    <property type="entry name" value="UDP-2,3-DIACYLGLUCOSAMINE HYDROLASE-RELATED"/>
    <property type="match status" value="1"/>
</dbReference>
<keyword evidence="3" id="KW-0479">Metal-binding</keyword>
<feature type="transmembrane region" description="Helical" evidence="7">
    <location>
        <begin position="254"/>
        <end position="287"/>
    </location>
</feature>
<feature type="region of interest" description="Disordered" evidence="6">
    <location>
        <begin position="421"/>
        <end position="444"/>
    </location>
</feature>
<dbReference type="Proteomes" id="UP001057580">
    <property type="component" value="Chromosome"/>
</dbReference>
<evidence type="ECO:0000256" key="3">
    <source>
        <dbReference type="ARBA" id="ARBA00022723"/>
    </source>
</evidence>
<keyword evidence="5" id="KW-0464">Manganese</keyword>
<feature type="domain" description="Calcineurin-like phosphoesterase" evidence="8">
    <location>
        <begin position="7"/>
        <end position="142"/>
    </location>
</feature>
<dbReference type="GO" id="GO:0008758">
    <property type="term" value="F:UDP-2,3-diacylglucosamine hydrolase activity"/>
    <property type="evidence" value="ECO:0007669"/>
    <property type="project" value="TreeGrafter"/>
</dbReference>
<sequence length="444" mass="50898">MPTDTTRYYFVSDMHIGGDEALAEVEFMDELLEFLRDLERSEEDAELIVNGDAFGLWEFTELEGMAKFDALVERYPELFEQLRATGERVPITFMPGNHDYELACYPEYVERLAEYNVTLEQEVVLTREVAGRTIWIEHGQQRDPNNESPEFGNPYANPPGYFVNQHITGRAGQLSKRGKFNWLKDIQSVTPMTQIPDWMTSMYFYREMSPLLRYSVVPFLLLFQVSLLYVFVLLLDLFGVWSLPNVLVNDALQWLGVLGLLIDVVLVVNLVVIFLLVLLAIPLFFLARDVRRTLERFGLVGSDDPQEVEDRYTQAARELFAEHPDVAVYVYGHTHRAAVIEVDDRLVVNTGTWLKRFHRRSVLLGLLPRVYYPSYQLNYVRISEADGDVLVEYEVVPKANPRELTRLESLLTLTPDTEPPIPRRSVVVGADGPVESDPEPTVLG</sequence>
<keyword evidence="4 7" id="KW-0472">Membrane</keyword>
<keyword evidence="7" id="KW-1133">Transmembrane helix</keyword>
<proteinExistence type="predicted"/>
<reference evidence="9" key="1">
    <citation type="submission" date="2022-09" db="EMBL/GenBank/DDBJ databases">
        <title>Diverse halophilic archaea isolated from saline environments.</title>
        <authorList>
            <person name="Cui H.-L."/>
        </authorList>
    </citation>
    <scope>NUCLEOTIDE SEQUENCE</scope>
    <source>
        <strain evidence="9">ZS-35-S2</strain>
    </source>
</reference>